<feature type="transmembrane region" description="Helical" evidence="8">
    <location>
        <begin position="211"/>
        <end position="240"/>
    </location>
</feature>
<dbReference type="FunFam" id="1.20.81.30:FF:000001">
    <property type="entry name" value="Type II secretion system protein F"/>
    <property type="match status" value="2"/>
</dbReference>
<keyword evidence="7 8" id="KW-0472">Membrane</keyword>
<organism evidence="10 11">
    <name type="scientific">Hydrogenibacillus schlegelii</name>
    <name type="common">Bacillus schlegelii</name>
    <dbReference type="NCBI Taxonomy" id="1484"/>
    <lineage>
        <taxon>Bacteria</taxon>
        <taxon>Bacillati</taxon>
        <taxon>Bacillota</taxon>
        <taxon>Bacilli</taxon>
        <taxon>Bacillales</taxon>
        <taxon>Bacillales Family X. Incertae Sedis</taxon>
        <taxon>Hydrogenibacillus</taxon>
    </lineage>
</organism>
<comment type="subcellular location">
    <subcellularLocation>
        <location evidence="1">Cell inner membrane</location>
        <topology evidence="1">Multi-pass membrane protein</topology>
    </subcellularLocation>
</comment>
<feature type="transmembrane region" description="Helical" evidence="8">
    <location>
        <begin position="168"/>
        <end position="191"/>
    </location>
</feature>
<dbReference type="InterPro" id="IPR003004">
    <property type="entry name" value="GspF/PilC"/>
</dbReference>
<feature type="domain" description="Type II secretion system protein GspF" evidence="9">
    <location>
        <begin position="272"/>
        <end position="394"/>
    </location>
</feature>
<dbReference type="InterPro" id="IPR042094">
    <property type="entry name" value="T2SS_GspF_sf"/>
</dbReference>
<dbReference type="InterPro" id="IPR018076">
    <property type="entry name" value="T2SS_GspF_dom"/>
</dbReference>
<evidence type="ECO:0000313" key="11">
    <source>
        <dbReference type="Proteomes" id="UP000748108"/>
    </source>
</evidence>
<dbReference type="PRINTS" id="PR00812">
    <property type="entry name" value="BCTERIALGSPF"/>
</dbReference>
<keyword evidence="5 8" id="KW-0812">Transmembrane</keyword>
<dbReference type="PANTHER" id="PTHR30012:SF0">
    <property type="entry name" value="TYPE II SECRETION SYSTEM PROTEIN F-RELATED"/>
    <property type="match status" value="1"/>
</dbReference>
<evidence type="ECO:0000256" key="8">
    <source>
        <dbReference type="SAM" id="Phobius"/>
    </source>
</evidence>
<dbReference type="Proteomes" id="UP000748108">
    <property type="component" value="Unassembled WGS sequence"/>
</dbReference>
<dbReference type="AlphaFoldDB" id="A0A947GGK5"/>
<name>A0A947GGK5_HYDSH</name>
<dbReference type="Gene3D" id="1.20.81.30">
    <property type="entry name" value="Type II secretion system (T2SS), domain F"/>
    <property type="match status" value="2"/>
</dbReference>
<evidence type="ECO:0000256" key="4">
    <source>
        <dbReference type="ARBA" id="ARBA00022519"/>
    </source>
</evidence>
<evidence type="ECO:0000256" key="1">
    <source>
        <dbReference type="ARBA" id="ARBA00004429"/>
    </source>
</evidence>
<evidence type="ECO:0000256" key="6">
    <source>
        <dbReference type="ARBA" id="ARBA00022989"/>
    </source>
</evidence>
<evidence type="ECO:0000256" key="7">
    <source>
        <dbReference type="ARBA" id="ARBA00023136"/>
    </source>
</evidence>
<sequence>MLAAYVYTARDLRGRRIRGRVEAAGPREAFETLRGQGLIVLRLHPDRAGALRREIYLTPPVKGKEFVFFARQLSVLIRAGVPVIRAFELMAAETTNRRFRAILAAVRDDLRAGRTLNEALAAHPAFFPRFFIAMVRAGEAAGALDETLLRAADVYERQLETREELKSALTYPTIVAIVAVLAVAFLLGFVVPRFTALYADLNVPLPAITVALIRASGFFAATWPAWIAGAVLLTAAFIAWRRTPGGGRTWDALRLRIPIYGAVAQKGSMALFSRAMSTFYTAAVPVLEALTLTQDIVRNRAIAEALEAAKNELREGRSFSQALRGRRYIPPLVVQMIAVGEETGALDDVLNKMASFYEMEVRHTAARVKALIEPILIVGLAALVGTIMLAVLLPMLTLYQNIG</sequence>
<evidence type="ECO:0000256" key="2">
    <source>
        <dbReference type="ARBA" id="ARBA00005745"/>
    </source>
</evidence>
<gene>
    <name evidence="10" type="ORF">KM312_00055</name>
</gene>
<feature type="domain" description="Type II secretion system protein GspF" evidence="9">
    <location>
        <begin position="69"/>
        <end position="192"/>
    </location>
</feature>
<dbReference type="EMBL" id="JAHHQF010000002">
    <property type="protein sequence ID" value="MBT9281063.1"/>
    <property type="molecule type" value="Genomic_DNA"/>
</dbReference>
<proteinExistence type="inferred from homology"/>
<feature type="transmembrane region" description="Helical" evidence="8">
    <location>
        <begin position="375"/>
        <end position="399"/>
    </location>
</feature>
<keyword evidence="3" id="KW-1003">Cell membrane</keyword>
<dbReference type="GO" id="GO:0005886">
    <property type="term" value="C:plasma membrane"/>
    <property type="evidence" value="ECO:0007669"/>
    <property type="project" value="UniProtKB-SubCell"/>
</dbReference>
<protein>
    <submittedName>
        <fullName evidence="10">Type II secretion system F family protein</fullName>
    </submittedName>
</protein>
<evidence type="ECO:0000313" key="10">
    <source>
        <dbReference type="EMBL" id="MBT9281063.1"/>
    </source>
</evidence>
<dbReference type="PANTHER" id="PTHR30012">
    <property type="entry name" value="GENERAL SECRETION PATHWAY PROTEIN"/>
    <property type="match status" value="1"/>
</dbReference>
<evidence type="ECO:0000256" key="3">
    <source>
        <dbReference type="ARBA" id="ARBA00022475"/>
    </source>
</evidence>
<evidence type="ECO:0000256" key="5">
    <source>
        <dbReference type="ARBA" id="ARBA00022692"/>
    </source>
</evidence>
<keyword evidence="6 8" id="KW-1133">Transmembrane helix</keyword>
<comment type="similarity">
    <text evidence="2">Belongs to the GSP F family.</text>
</comment>
<comment type="caution">
    <text evidence="10">The sequence shown here is derived from an EMBL/GenBank/DDBJ whole genome shotgun (WGS) entry which is preliminary data.</text>
</comment>
<evidence type="ECO:0000259" key="9">
    <source>
        <dbReference type="Pfam" id="PF00482"/>
    </source>
</evidence>
<reference evidence="10" key="1">
    <citation type="journal article" date="2021" name="Microbiology">
        <title>Metagenomic Analysis of the Microbial Community in the Underground Coal Fire Area (Kemerovo Region, Russia) Revealed Predominance of Thermophilic Members of the Phyla Deinococcus-thermus, Aquificae, and Firmicutes.</title>
        <authorList>
            <person name="Kadnikov V."/>
            <person name="Mardanov A.V."/>
            <person name="Beletsky A.V."/>
            <person name="Karnachuk O.V."/>
            <person name="Ravin N.V."/>
        </authorList>
    </citation>
    <scope>NUCLEOTIDE SEQUENCE</scope>
    <source>
        <strain evidence="10">RBS10-49</strain>
    </source>
</reference>
<accession>A0A947GGK5</accession>
<keyword evidence="4" id="KW-0997">Cell inner membrane</keyword>
<dbReference type="Pfam" id="PF00482">
    <property type="entry name" value="T2SSF"/>
    <property type="match status" value="2"/>
</dbReference>